<feature type="compositionally biased region" description="Basic and acidic residues" evidence="2">
    <location>
        <begin position="336"/>
        <end position="345"/>
    </location>
</feature>
<dbReference type="OMA" id="CGYFNPS"/>
<feature type="domain" description="Lunapark zinc ribbon" evidence="3">
    <location>
        <begin position="245"/>
        <end position="296"/>
    </location>
</feature>
<keyword evidence="1" id="KW-0862">Zinc</keyword>
<dbReference type="GO" id="GO:0071788">
    <property type="term" value="P:endoplasmic reticulum tubular network maintenance"/>
    <property type="evidence" value="ECO:0007669"/>
    <property type="project" value="UniProtKB-UniRule"/>
</dbReference>
<keyword evidence="1" id="KW-0256">Endoplasmic reticulum</keyword>
<dbReference type="PANTHER" id="PTHR22166">
    <property type="entry name" value="ENDOPLASMIC RETICULUM JUNCTION FORMATION PROTEIN LUNAPARK"/>
    <property type="match status" value="1"/>
</dbReference>
<keyword evidence="1" id="KW-0479">Metal-binding</keyword>
<dbReference type="STRING" id="4829.A0A163J2K3"/>
<keyword evidence="1" id="KW-0472">Membrane</keyword>
<evidence type="ECO:0000313" key="4">
    <source>
        <dbReference type="EMBL" id="SAL99170.1"/>
    </source>
</evidence>
<feature type="transmembrane region" description="Helical" evidence="1">
    <location>
        <begin position="44"/>
        <end position="64"/>
    </location>
</feature>
<protein>
    <recommendedName>
        <fullName evidence="1">Endoplasmic reticulum junction formation protein lunapark</fullName>
    </recommendedName>
</protein>
<name>A0A163J2K3_ABSGL</name>
<feature type="region of interest" description="Disordered" evidence="2">
    <location>
        <begin position="296"/>
        <end position="404"/>
    </location>
</feature>
<feature type="transmembrane region" description="Helical" evidence="1">
    <location>
        <begin position="76"/>
        <end position="93"/>
    </location>
</feature>
<evidence type="ECO:0000313" key="5">
    <source>
        <dbReference type="Proteomes" id="UP000078561"/>
    </source>
</evidence>
<keyword evidence="1" id="KW-1133">Transmembrane helix</keyword>
<dbReference type="GO" id="GO:0008270">
    <property type="term" value="F:zinc ion binding"/>
    <property type="evidence" value="ECO:0007669"/>
    <property type="project" value="UniProtKB-KW"/>
</dbReference>
<evidence type="ECO:0000256" key="1">
    <source>
        <dbReference type="RuleBase" id="RU367073"/>
    </source>
</evidence>
<dbReference type="GO" id="GO:1903373">
    <property type="term" value="P:positive regulation of endoplasmic reticulum tubular network organization"/>
    <property type="evidence" value="ECO:0007669"/>
    <property type="project" value="UniProtKB-UniRule"/>
</dbReference>
<feature type="compositionally biased region" description="Basic and acidic residues" evidence="2">
    <location>
        <begin position="380"/>
        <end position="404"/>
    </location>
</feature>
<organism evidence="4">
    <name type="scientific">Absidia glauca</name>
    <name type="common">Pin mould</name>
    <dbReference type="NCBI Taxonomy" id="4829"/>
    <lineage>
        <taxon>Eukaryota</taxon>
        <taxon>Fungi</taxon>
        <taxon>Fungi incertae sedis</taxon>
        <taxon>Mucoromycota</taxon>
        <taxon>Mucoromycotina</taxon>
        <taxon>Mucoromycetes</taxon>
        <taxon>Mucorales</taxon>
        <taxon>Cunninghamellaceae</taxon>
        <taxon>Absidia</taxon>
    </lineage>
</organism>
<dbReference type="AlphaFoldDB" id="A0A163J2K3"/>
<dbReference type="InterPro" id="IPR040115">
    <property type="entry name" value="Lnp"/>
</dbReference>
<dbReference type="PANTHER" id="PTHR22166:SF12">
    <property type="entry name" value="ENDOPLASMIC RETICULUM JUNCTION FORMATION PROTEIN LUNAPARK"/>
    <property type="match status" value="1"/>
</dbReference>
<evidence type="ECO:0000259" key="3">
    <source>
        <dbReference type="Pfam" id="PF10058"/>
    </source>
</evidence>
<accession>A0A163J2K3</accession>
<evidence type="ECO:0000256" key="2">
    <source>
        <dbReference type="SAM" id="MobiDB-lite"/>
    </source>
</evidence>
<dbReference type="OrthoDB" id="1725934at2759"/>
<dbReference type="FunCoup" id="A0A163J2K3">
    <property type="interactions" value="103"/>
</dbReference>
<gene>
    <name evidence="4" type="primary">ABSGL_04751.1 scaffold 5764</name>
</gene>
<sequence>MGGYLSKQKTDPNDYEKVLSELDGKIQKVEIKLSDIKVRQRRTGVLVVTYSTLAWLVYVAYCFLTLQQHDASMDAMAFQIALILVIPVGIYYFRKALVWFYARKQTSEETNLTSLRAQQKLKVEELKKKTSYYTTQSLLERYDSEAVARKKRQQQEQQQQQQLQQQSQNQQLRQRKPGKCNAVLSMPGPRAMPGPQGNNPQQQQQHQPQQQQQQQHEGRLLINGAPAPPIQPYQIPSTPRAPPQWYDKFIDALIGEEGPETKYALICHHCSSHNGLILPSEVDTIQYTCPNCKKFNPSRKSRQLLPDGPVLPPQTPSPRSSPVVRHATIPNQRLPQHTESHHDQTFENTGNRAHGIDDDDDELSIAERVRRRRDLSTPVEQHHNDDDETNHDSNSDRSDENEAT</sequence>
<comment type="similarity">
    <text evidence="1">Belongs to the lunapark family.</text>
</comment>
<comment type="domain">
    <text evidence="1">The C4-type zinc finger motif is necessary both for its ER three-way tubular junction localization and formation.</text>
</comment>
<dbReference type="Pfam" id="PF10058">
    <property type="entry name" value="Zn_ribbon_10"/>
    <property type="match status" value="1"/>
</dbReference>
<comment type="subcellular location">
    <subcellularLocation>
        <location evidence="1">Endoplasmic reticulum membrane</location>
        <topology evidence="1">Multi-pass membrane protein</topology>
    </subcellularLocation>
</comment>
<feature type="region of interest" description="Disordered" evidence="2">
    <location>
        <begin position="146"/>
        <end position="242"/>
    </location>
</feature>
<comment type="function">
    <text evidence="1">Plays a role in determining ER morphology.</text>
</comment>
<dbReference type="Proteomes" id="UP000078561">
    <property type="component" value="Unassembled WGS sequence"/>
</dbReference>
<dbReference type="EMBL" id="LT552482">
    <property type="protein sequence ID" value="SAL99170.1"/>
    <property type="molecule type" value="Genomic_DNA"/>
</dbReference>
<dbReference type="InterPro" id="IPR019273">
    <property type="entry name" value="Lunapark_Znf"/>
</dbReference>
<dbReference type="GO" id="GO:0098826">
    <property type="term" value="C:endoplasmic reticulum tubular network membrane"/>
    <property type="evidence" value="ECO:0007669"/>
    <property type="project" value="UniProtKB-UniRule"/>
</dbReference>
<keyword evidence="1" id="KW-0812">Transmembrane</keyword>
<dbReference type="InParanoid" id="A0A163J2K3"/>
<reference evidence="4" key="1">
    <citation type="submission" date="2016-04" db="EMBL/GenBank/DDBJ databases">
        <authorList>
            <person name="Evans L.H."/>
            <person name="Alamgir A."/>
            <person name="Owens N."/>
            <person name="Weber N.D."/>
            <person name="Virtaneva K."/>
            <person name="Barbian K."/>
            <person name="Babar A."/>
            <person name="Rosenke K."/>
        </authorList>
    </citation>
    <scope>NUCLEOTIDE SEQUENCE [LARGE SCALE GENOMIC DNA]</scope>
    <source>
        <strain evidence="4">CBS 101.48</strain>
    </source>
</reference>
<proteinExistence type="inferred from homology"/>
<feature type="compositionally biased region" description="Low complexity" evidence="2">
    <location>
        <begin position="193"/>
        <end position="215"/>
    </location>
</feature>
<keyword evidence="1" id="KW-0863">Zinc-finger</keyword>
<keyword evidence="5" id="KW-1185">Reference proteome</keyword>
<feature type="compositionally biased region" description="Low complexity" evidence="2">
    <location>
        <begin position="155"/>
        <end position="172"/>
    </location>
</feature>